<keyword evidence="2" id="KW-0378">Hydrolase</keyword>
<reference evidence="2 3" key="1">
    <citation type="submission" date="2015-09" db="EMBL/GenBank/DDBJ databases">
        <authorList>
            <consortium name="Pathogen Informatics"/>
        </authorList>
    </citation>
    <scope>NUCLEOTIDE SEQUENCE [LARGE SCALE GENOMIC DNA]</scope>
    <source>
        <strain evidence="2 3">2789STDY5834855</strain>
    </source>
</reference>
<evidence type="ECO:0000313" key="3">
    <source>
        <dbReference type="Proteomes" id="UP000095558"/>
    </source>
</evidence>
<gene>
    <name evidence="2" type="ORF">ERS852470_01971</name>
</gene>
<protein>
    <submittedName>
        <fullName evidence="2">Predicted dienelactone hydrolase</fullName>
    </submittedName>
</protein>
<dbReference type="SUPFAM" id="SSF53474">
    <property type="entry name" value="alpha/beta-Hydrolases"/>
    <property type="match status" value="1"/>
</dbReference>
<feature type="domain" description="PET hydrolase/cutinase-like" evidence="1">
    <location>
        <begin position="22"/>
        <end position="195"/>
    </location>
</feature>
<dbReference type="AlphaFoldDB" id="A0A174DZ51"/>
<accession>A0A174DZ51</accession>
<dbReference type="GO" id="GO:0016787">
    <property type="term" value="F:hydrolase activity"/>
    <property type="evidence" value="ECO:0007669"/>
    <property type="project" value="UniProtKB-KW"/>
</dbReference>
<dbReference type="InterPro" id="IPR029058">
    <property type="entry name" value="AB_hydrolase_fold"/>
</dbReference>
<organism evidence="2 3">
    <name type="scientific">Clostridium disporicum</name>
    <dbReference type="NCBI Taxonomy" id="84024"/>
    <lineage>
        <taxon>Bacteria</taxon>
        <taxon>Bacillati</taxon>
        <taxon>Bacillota</taxon>
        <taxon>Clostridia</taxon>
        <taxon>Eubacteriales</taxon>
        <taxon>Clostridiaceae</taxon>
        <taxon>Clostridium</taxon>
    </lineage>
</organism>
<dbReference type="EMBL" id="CYZV01000019">
    <property type="protein sequence ID" value="CUO30793.1"/>
    <property type="molecule type" value="Genomic_DNA"/>
</dbReference>
<dbReference type="Proteomes" id="UP000095558">
    <property type="component" value="Unassembled WGS sequence"/>
</dbReference>
<dbReference type="RefSeq" id="WP_207642530.1">
    <property type="nucleotide sequence ID" value="NZ_CYZV01000019.1"/>
</dbReference>
<evidence type="ECO:0000313" key="2">
    <source>
        <dbReference type="EMBL" id="CUO30793.1"/>
    </source>
</evidence>
<dbReference type="InterPro" id="IPR041127">
    <property type="entry name" value="PET_hydrolase/cutinase-like"/>
</dbReference>
<dbReference type="Pfam" id="PF12740">
    <property type="entry name" value="PETase"/>
    <property type="match status" value="1"/>
</dbReference>
<dbReference type="Gene3D" id="3.40.50.1820">
    <property type="entry name" value="alpha/beta hydrolase"/>
    <property type="match status" value="1"/>
</dbReference>
<evidence type="ECO:0000259" key="1">
    <source>
        <dbReference type="Pfam" id="PF12740"/>
    </source>
</evidence>
<name>A0A174DZ51_9CLOT</name>
<proteinExistence type="predicted"/>
<sequence>MINVFANGAGVRYQKYGATFEHLASWGFVVIGNDDANSASAKSSSITLDYILSLNSNEESIFFNKLDTANVGISGHSQGDVGAINAVTEFDNSNVFTSIYTASTTSIELANALEWNYDVTKISISYFMVAGTSKADAETIAPLDSMVKNYMNLNSDIKSVMARRKNTDHGDMLLYADGYMTAWFRYTLMNDEEASKVFLGDSAEILSNSNNWQDVMIK</sequence>